<dbReference type="EMBL" id="MT142510">
    <property type="protein sequence ID" value="QJA83437.1"/>
    <property type="molecule type" value="Genomic_DNA"/>
</dbReference>
<reference evidence="1" key="1">
    <citation type="submission" date="2020-03" db="EMBL/GenBank/DDBJ databases">
        <title>The deep terrestrial virosphere.</title>
        <authorList>
            <person name="Holmfeldt K."/>
            <person name="Nilsson E."/>
            <person name="Simone D."/>
            <person name="Lopez-Fernandez M."/>
            <person name="Wu X."/>
            <person name="de Brujin I."/>
            <person name="Lundin D."/>
            <person name="Andersson A."/>
            <person name="Bertilsson S."/>
            <person name="Dopson M."/>
        </authorList>
    </citation>
    <scope>NUCLEOTIDE SEQUENCE</scope>
    <source>
        <strain evidence="3">MM415A00288</strain>
        <strain evidence="2">MM415B00628</strain>
        <strain evidence="1">TM448A01891</strain>
    </source>
</reference>
<dbReference type="EMBL" id="MT144216">
    <property type="protein sequence ID" value="QJA50761.1"/>
    <property type="molecule type" value="Genomic_DNA"/>
</dbReference>
<accession>A0A6H1ZTM3</accession>
<name>A0A6H1ZTM3_9ZZZZ</name>
<proteinExistence type="predicted"/>
<protein>
    <submittedName>
        <fullName evidence="1">Uncharacterized protein</fullName>
    </submittedName>
</protein>
<gene>
    <name evidence="3" type="ORF">MM415A00288_0057</name>
    <name evidence="2" type="ORF">MM415B00628_0031</name>
    <name evidence="1" type="ORF">TM448A01891_0008</name>
</gene>
<dbReference type="AlphaFoldDB" id="A0A6H1ZTM3"/>
<organism evidence="1">
    <name type="scientific">viral metagenome</name>
    <dbReference type="NCBI Taxonomy" id="1070528"/>
    <lineage>
        <taxon>unclassified sequences</taxon>
        <taxon>metagenomes</taxon>
        <taxon>organismal metagenomes</taxon>
    </lineage>
</organism>
<dbReference type="EMBL" id="MT141496">
    <property type="protein sequence ID" value="QJA63413.1"/>
    <property type="molecule type" value="Genomic_DNA"/>
</dbReference>
<evidence type="ECO:0000313" key="1">
    <source>
        <dbReference type="EMBL" id="QJA50761.1"/>
    </source>
</evidence>
<evidence type="ECO:0000313" key="3">
    <source>
        <dbReference type="EMBL" id="QJA83437.1"/>
    </source>
</evidence>
<evidence type="ECO:0000313" key="2">
    <source>
        <dbReference type="EMBL" id="QJA63413.1"/>
    </source>
</evidence>
<sequence>MKKYAIVNSETNEFYPDPIYEDEDKIVKKIQYLHQYQIDNNMKRCCYGVEVLDEEREAQHNKEWNRYVSMID</sequence>